<dbReference type="AlphaFoldDB" id="A0A7T2S2T4"/>
<dbReference type="Pfam" id="PF00383">
    <property type="entry name" value="dCMP_cyt_deam_1"/>
    <property type="match status" value="1"/>
</dbReference>
<dbReference type="PANTHER" id="PTHR11079">
    <property type="entry name" value="CYTOSINE DEAMINASE FAMILY MEMBER"/>
    <property type="match status" value="1"/>
</dbReference>
<name>A0A7T2S2T4_DELAC</name>
<dbReference type="InterPro" id="IPR016192">
    <property type="entry name" value="APOBEC/CMP_deaminase_Zn-bd"/>
</dbReference>
<dbReference type="GO" id="GO:0047974">
    <property type="term" value="F:guanosine deaminase activity"/>
    <property type="evidence" value="ECO:0007669"/>
    <property type="project" value="TreeGrafter"/>
</dbReference>
<dbReference type="Proteomes" id="UP000594778">
    <property type="component" value="Chromosome"/>
</dbReference>
<dbReference type="SUPFAM" id="SSF53927">
    <property type="entry name" value="Cytidine deaminase-like"/>
    <property type="match status" value="1"/>
</dbReference>
<keyword evidence="2" id="KW-0862">Zinc</keyword>
<dbReference type="RefSeq" id="WP_183019948.1">
    <property type="nucleotide sequence ID" value="NZ_CP065668.1"/>
</dbReference>
<evidence type="ECO:0000259" key="3">
    <source>
        <dbReference type="PROSITE" id="PS51747"/>
    </source>
</evidence>
<gene>
    <name evidence="4" type="ORF">I6G66_26810</name>
</gene>
<dbReference type="InterPro" id="IPR002125">
    <property type="entry name" value="CMP_dCMP_dom"/>
</dbReference>
<dbReference type="PROSITE" id="PS00903">
    <property type="entry name" value="CYT_DCMP_DEAMINASES_1"/>
    <property type="match status" value="1"/>
</dbReference>
<reference evidence="4 5" key="1">
    <citation type="submission" date="2020-12" db="EMBL/GenBank/DDBJ databases">
        <title>FDA dAtabase for Regulatory Grade micrObial Sequences (FDA-ARGOS): Supporting development and validation of Infectious Disease Dx tests.</title>
        <authorList>
            <person name="Sproer C."/>
            <person name="Gronow S."/>
            <person name="Severitt S."/>
            <person name="Schroder I."/>
            <person name="Tallon L."/>
            <person name="Sadzewicz L."/>
            <person name="Zhao X."/>
            <person name="Boylan J."/>
            <person name="Ott S."/>
            <person name="Bowen H."/>
            <person name="Vavikolanu K."/>
            <person name="Mehta A."/>
            <person name="Aluvathingal J."/>
            <person name="Nadendla S."/>
            <person name="Lowell S."/>
            <person name="Myers T."/>
            <person name="Yan Y."/>
            <person name="Sichtig H."/>
        </authorList>
    </citation>
    <scope>NUCLEOTIDE SEQUENCE [LARGE SCALE GENOMIC DNA]</scope>
    <source>
        <strain evidence="4 5">FDAARGOS_909</strain>
    </source>
</reference>
<organism evidence="4 5">
    <name type="scientific">Delftia acidovorans</name>
    <name type="common">Pseudomonas acidovorans</name>
    <name type="synonym">Comamonas acidovorans</name>
    <dbReference type="NCBI Taxonomy" id="80866"/>
    <lineage>
        <taxon>Bacteria</taxon>
        <taxon>Pseudomonadati</taxon>
        <taxon>Pseudomonadota</taxon>
        <taxon>Betaproteobacteria</taxon>
        <taxon>Burkholderiales</taxon>
        <taxon>Comamonadaceae</taxon>
        <taxon>Delftia</taxon>
    </lineage>
</organism>
<dbReference type="GO" id="GO:0008270">
    <property type="term" value="F:zinc ion binding"/>
    <property type="evidence" value="ECO:0007669"/>
    <property type="project" value="InterPro"/>
</dbReference>
<dbReference type="EMBL" id="CP065668">
    <property type="protein sequence ID" value="QPS07838.1"/>
    <property type="molecule type" value="Genomic_DNA"/>
</dbReference>
<dbReference type="CDD" id="cd01285">
    <property type="entry name" value="nucleoside_deaminase"/>
    <property type="match status" value="1"/>
</dbReference>
<evidence type="ECO:0000256" key="1">
    <source>
        <dbReference type="ARBA" id="ARBA00022723"/>
    </source>
</evidence>
<dbReference type="PROSITE" id="PS51747">
    <property type="entry name" value="CYT_DCMP_DEAMINASES_2"/>
    <property type="match status" value="1"/>
</dbReference>
<evidence type="ECO:0000313" key="4">
    <source>
        <dbReference type="EMBL" id="QPS07838.1"/>
    </source>
</evidence>
<sequence length="168" mass="18614">MNDRNQAPASHDEHDRYLLESIRLAMGNVHREHPTWPFGAVLVKDGKVLARSVNEVEALCDPSAHAEMQALRAGAKAQGSTDLGGAVMYASGYPCTMCYTAMLLAGVKQVYVAYSNEDGEPYDLSAARGYEELARPQAQRELQLVQRRVRDQGEDLYEAWRQATTARA</sequence>
<proteinExistence type="predicted"/>
<protein>
    <submittedName>
        <fullName evidence="4">Nucleoside deaminase</fullName>
    </submittedName>
</protein>
<dbReference type="Gene3D" id="3.40.140.10">
    <property type="entry name" value="Cytidine Deaminase, domain 2"/>
    <property type="match status" value="1"/>
</dbReference>
<dbReference type="PANTHER" id="PTHR11079:SF161">
    <property type="entry name" value="CMP_DCMP-TYPE DEAMINASE DOMAIN-CONTAINING PROTEIN"/>
    <property type="match status" value="1"/>
</dbReference>
<keyword evidence="1" id="KW-0479">Metal-binding</keyword>
<dbReference type="InterPro" id="IPR016193">
    <property type="entry name" value="Cytidine_deaminase-like"/>
</dbReference>
<accession>A0A7T2S2T4</accession>
<feature type="domain" description="CMP/dCMP-type deaminase" evidence="3">
    <location>
        <begin position="13"/>
        <end position="131"/>
    </location>
</feature>
<dbReference type="GO" id="GO:0006152">
    <property type="term" value="P:purine nucleoside catabolic process"/>
    <property type="evidence" value="ECO:0007669"/>
    <property type="project" value="TreeGrafter"/>
</dbReference>
<evidence type="ECO:0000313" key="5">
    <source>
        <dbReference type="Proteomes" id="UP000594778"/>
    </source>
</evidence>
<evidence type="ECO:0000256" key="2">
    <source>
        <dbReference type="ARBA" id="ARBA00022833"/>
    </source>
</evidence>